<dbReference type="EMBL" id="KZ819641">
    <property type="protein sequence ID" value="PWN87085.1"/>
    <property type="molecule type" value="Genomic_DNA"/>
</dbReference>
<dbReference type="OrthoDB" id="3359946at2759"/>
<evidence type="ECO:0000313" key="2">
    <source>
        <dbReference type="EMBL" id="PWN87085.1"/>
    </source>
</evidence>
<dbReference type="RefSeq" id="XP_025374283.1">
    <property type="nucleotide sequence ID" value="XM_025522847.1"/>
</dbReference>
<evidence type="ECO:0000313" key="3">
    <source>
        <dbReference type="Proteomes" id="UP000245768"/>
    </source>
</evidence>
<sequence length="227" mass="24392">MMLNRNALFCFSASLTLIASSVSAASVESMKRDVTGDCTSYGHASLAIRPKNNASAPVIWAGIVDGVKHSGIDGQQASIIVTKDNQGKPLQPQVFEFANCTSAARPPPADYTPPTSGRPVTGNGIVRPWHATKHCLTLESDNEGARNSVLDSNCNKVNEDNTFFYHTIAASHATMYLEFASEPKDIILKNTAHEEIQFIPRGTGGTAQVYDLIFTDAQTTSVPPPQL</sequence>
<keyword evidence="3" id="KW-1185">Reference proteome</keyword>
<evidence type="ECO:0008006" key="4">
    <source>
        <dbReference type="Google" id="ProtNLM"/>
    </source>
</evidence>
<feature type="chain" id="PRO_5016415983" description="Ricin B lectin domain-containing protein" evidence="1">
    <location>
        <begin position="25"/>
        <end position="227"/>
    </location>
</feature>
<reference evidence="2 3" key="1">
    <citation type="journal article" date="2018" name="Mol. Biol. Evol.">
        <title>Broad Genomic Sampling Reveals a Smut Pathogenic Ancestry of the Fungal Clade Ustilaginomycotina.</title>
        <authorList>
            <person name="Kijpornyongpan T."/>
            <person name="Mondo S.J."/>
            <person name="Barry K."/>
            <person name="Sandor L."/>
            <person name="Lee J."/>
            <person name="Lipzen A."/>
            <person name="Pangilinan J."/>
            <person name="LaButti K."/>
            <person name="Hainaut M."/>
            <person name="Henrissat B."/>
            <person name="Grigoriev I.V."/>
            <person name="Spatafora J.W."/>
            <person name="Aime M.C."/>
        </authorList>
    </citation>
    <scope>NUCLEOTIDE SEQUENCE [LARGE SCALE GENOMIC DNA]</scope>
    <source>
        <strain evidence="2 3">MCA 4198</strain>
    </source>
</reference>
<name>A0A316YH65_9BASI</name>
<gene>
    <name evidence="2" type="ORF">FA10DRAFT_269694</name>
</gene>
<protein>
    <recommendedName>
        <fullName evidence="4">Ricin B lectin domain-containing protein</fullName>
    </recommendedName>
</protein>
<organism evidence="2 3">
    <name type="scientific">Acaromyces ingoldii</name>
    <dbReference type="NCBI Taxonomy" id="215250"/>
    <lineage>
        <taxon>Eukaryota</taxon>
        <taxon>Fungi</taxon>
        <taxon>Dikarya</taxon>
        <taxon>Basidiomycota</taxon>
        <taxon>Ustilaginomycotina</taxon>
        <taxon>Exobasidiomycetes</taxon>
        <taxon>Exobasidiales</taxon>
        <taxon>Cryptobasidiaceae</taxon>
        <taxon>Acaromyces</taxon>
    </lineage>
</organism>
<proteinExistence type="predicted"/>
<dbReference type="AlphaFoldDB" id="A0A316YH65"/>
<evidence type="ECO:0000256" key="1">
    <source>
        <dbReference type="SAM" id="SignalP"/>
    </source>
</evidence>
<accession>A0A316YH65</accession>
<dbReference type="InParanoid" id="A0A316YH65"/>
<dbReference type="Proteomes" id="UP000245768">
    <property type="component" value="Unassembled WGS sequence"/>
</dbReference>
<keyword evidence="1" id="KW-0732">Signal</keyword>
<feature type="signal peptide" evidence="1">
    <location>
        <begin position="1"/>
        <end position="24"/>
    </location>
</feature>
<dbReference type="GeneID" id="37044763"/>